<dbReference type="GO" id="GO:0042301">
    <property type="term" value="F:phosphate ion binding"/>
    <property type="evidence" value="ECO:0007669"/>
    <property type="project" value="InterPro"/>
</dbReference>
<proteinExistence type="inferred from homology"/>
<accession>A0A840BRT5</accession>
<dbReference type="PANTHER" id="PTHR42996:SF1">
    <property type="entry name" value="PHOSPHATE-BINDING PROTEIN PSTS"/>
    <property type="match status" value="1"/>
</dbReference>
<evidence type="ECO:0000259" key="8">
    <source>
        <dbReference type="Pfam" id="PF12849"/>
    </source>
</evidence>
<gene>
    <name evidence="9" type="ORF">GGR36_002453</name>
</gene>
<comment type="subunit">
    <text evidence="3 7">The complex is composed of two ATP-binding proteins (PstB), two transmembrane proteins (PstC and PstA) and a solute-binding protein (PstS).</text>
</comment>
<dbReference type="GO" id="GO:0043190">
    <property type="term" value="C:ATP-binding cassette (ABC) transporter complex"/>
    <property type="evidence" value="ECO:0007669"/>
    <property type="project" value="InterPro"/>
</dbReference>
<keyword evidence="10" id="KW-1185">Reference proteome</keyword>
<protein>
    <recommendedName>
        <fullName evidence="4 7">Phosphate-binding protein PstS</fullName>
    </recommendedName>
</protein>
<dbReference type="InterPro" id="IPR050962">
    <property type="entry name" value="Phosphate-bind_PstS"/>
</dbReference>
<evidence type="ECO:0000256" key="5">
    <source>
        <dbReference type="ARBA" id="ARBA00022448"/>
    </source>
</evidence>
<evidence type="ECO:0000256" key="4">
    <source>
        <dbReference type="ARBA" id="ARBA00021889"/>
    </source>
</evidence>
<dbReference type="SUPFAM" id="SSF53850">
    <property type="entry name" value="Periplasmic binding protein-like II"/>
    <property type="match status" value="1"/>
</dbReference>
<comment type="similarity">
    <text evidence="2 7">Belongs to the PstS family.</text>
</comment>
<dbReference type="Pfam" id="PF12849">
    <property type="entry name" value="PBP_like_2"/>
    <property type="match status" value="1"/>
</dbReference>
<dbReference type="PANTHER" id="PTHR42996">
    <property type="entry name" value="PHOSPHATE-BINDING PROTEIN PSTS"/>
    <property type="match status" value="1"/>
</dbReference>
<sequence>MAGGGGSASARVLAQWSFLFAKENNIQVNYAASNSRAGLRDISDRKVDFALTEIPMSQEEVVSRGLIQMPLLVGGVTPVVNVPGVAPGALRLNAALLARIYLGELHYWNDDEIRAANPGLNLPKLAIKPVVRDGASGTTKTFTTYLAGADARWASRMGASEAPAWPVPVAKAATTSAMTEQVHGTPGAIGYIALDEALRAKLAYVQLRNRSGRYVAPSVSSISAAIMMSGLGQGGSQAASLIDVTGEATWPIGEVTYVLFERKARQADRARTSLRFLYWAQLRGDQFAADAGFAPLPASIQAKNIALFRDVMGPDGAPLDFLAMRARLLALVGQPVTRS</sequence>
<evidence type="ECO:0000313" key="9">
    <source>
        <dbReference type="EMBL" id="MBB4013107.1"/>
    </source>
</evidence>
<dbReference type="NCBIfam" id="TIGR00975">
    <property type="entry name" value="3a0107s03"/>
    <property type="match status" value="1"/>
</dbReference>
<keyword evidence="6 7" id="KW-0592">Phosphate transport</keyword>
<dbReference type="RefSeq" id="WP_183635020.1">
    <property type="nucleotide sequence ID" value="NZ_JACIET010000002.1"/>
</dbReference>
<evidence type="ECO:0000256" key="3">
    <source>
        <dbReference type="ARBA" id="ARBA00011529"/>
    </source>
</evidence>
<evidence type="ECO:0000256" key="7">
    <source>
        <dbReference type="PIRNR" id="PIRNR002756"/>
    </source>
</evidence>
<dbReference type="Gene3D" id="3.40.190.10">
    <property type="entry name" value="Periplasmic binding protein-like II"/>
    <property type="match status" value="2"/>
</dbReference>
<evidence type="ECO:0000256" key="1">
    <source>
        <dbReference type="ARBA" id="ARBA00002841"/>
    </source>
</evidence>
<keyword evidence="5 7" id="KW-0813">Transport</keyword>
<organism evidence="9 10">
    <name type="scientific">Niveibacterium umoris</name>
    <dbReference type="NCBI Taxonomy" id="1193620"/>
    <lineage>
        <taxon>Bacteria</taxon>
        <taxon>Pseudomonadati</taxon>
        <taxon>Pseudomonadota</taxon>
        <taxon>Betaproteobacteria</taxon>
        <taxon>Rhodocyclales</taxon>
        <taxon>Rhodocyclaceae</taxon>
        <taxon>Niveibacterium</taxon>
    </lineage>
</organism>
<dbReference type="AlphaFoldDB" id="A0A840BRT5"/>
<evidence type="ECO:0000313" key="10">
    <source>
        <dbReference type="Proteomes" id="UP000561045"/>
    </source>
</evidence>
<dbReference type="InterPro" id="IPR024370">
    <property type="entry name" value="PBP_domain"/>
</dbReference>
<name>A0A840BRT5_9RHOO</name>
<dbReference type="InterPro" id="IPR005673">
    <property type="entry name" value="ABC_phos-bd_PstS"/>
</dbReference>
<dbReference type="GO" id="GO:0035435">
    <property type="term" value="P:phosphate ion transmembrane transport"/>
    <property type="evidence" value="ECO:0007669"/>
    <property type="project" value="InterPro"/>
</dbReference>
<dbReference type="EMBL" id="JACIET010000002">
    <property type="protein sequence ID" value="MBB4013107.1"/>
    <property type="molecule type" value="Genomic_DNA"/>
</dbReference>
<dbReference type="Proteomes" id="UP000561045">
    <property type="component" value="Unassembled WGS sequence"/>
</dbReference>
<dbReference type="CDD" id="cd13565">
    <property type="entry name" value="PBP2_PstS"/>
    <property type="match status" value="1"/>
</dbReference>
<reference evidence="9 10" key="1">
    <citation type="submission" date="2020-08" db="EMBL/GenBank/DDBJ databases">
        <title>Genomic Encyclopedia of Type Strains, Phase IV (KMG-IV): sequencing the most valuable type-strain genomes for metagenomic binning, comparative biology and taxonomic classification.</title>
        <authorList>
            <person name="Goeker M."/>
        </authorList>
    </citation>
    <scope>NUCLEOTIDE SEQUENCE [LARGE SCALE GENOMIC DNA]</scope>
    <source>
        <strain evidence="9 10">DSM 106739</strain>
    </source>
</reference>
<comment type="function">
    <text evidence="1 7">Part of the ABC transporter complex PstSACB involved in phosphate import.</text>
</comment>
<feature type="domain" description="PBP" evidence="8">
    <location>
        <begin position="3"/>
        <end position="279"/>
    </location>
</feature>
<evidence type="ECO:0000256" key="6">
    <source>
        <dbReference type="ARBA" id="ARBA00022592"/>
    </source>
</evidence>
<dbReference type="PIRSF" id="PIRSF002756">
    <property type="entry name" value="PstS"/>
    <property type="match status" value="1"/>
</dbReference>
<comment type="caution">
    <text evidence="9">The sequence shown here is derived from an EMBL/GenBank/DDBJ whole genome shotgun (WGS) entry which is preliminary data.</text>
</comment>
<evidence type="ECO:0000256" key="2">
    <source>
        <dbReference type="ARBA" id="ARBA00008725"/>
    </source>
</evidence>